<dbReference type="SUPFAM" id="SSF109604">
    <property type="entry name" value="HD-domain/PDEase-like"/>
    <property type="match status" value="1"/>
</dbReference>
<accession>X0X7M7</accession>
<dbReference type="PANTHER" id="PTHR38659">
    <property type="entry name" value="METAL-DEPENDENT PHOSPHOHYDROLASE"/>
    <property type="match status" value="1"/>
</dbReference>
<comment type="caution">
    <text evidence="1">The sequence shown here is derived from an EMBL/GenBank/DDBJ whole genome shotgun (WGS) entry which is preliminary data.</text>
</comment>
<dbReference type="EMBL" id="BARS01040742">
    <property type="protein sequence ID" value="GAG39035.1"/>
    <property type="molecule type" value="Genomic_DNA"/>
</dbReference>
<organism evidence="1">
    <name type="scientific">marine sediment metagenome</name>
    <dbReference type="NCBI Taxonomy" id="412755"/>
    <lineage>
        <taxon>unclassified sequences</taxon>
        <taxon>metagenomes</taxon>
        <taxon>ecological metagenomes</taxon>
    </lineage>
</organism>
<proteinExistence type="predicted"/>
<dbReference type="AlphaFoldDB" id="X0X7M7"/>
<evidence type="ECO:0008006" key="2">
    <source>
        <dbReference type="Google" id="ProtNLM"/>
    </source>
</evidence>
<sequence length="135" mass="14562">LHDLDFEKTSDDSSSHGKVTVEILENEDVPDDVLAAIMEHNAEALGISRTSRLGIALAASETITGLIVATALVMPGKKLDEVKPSSVVKRMKKKDFARNVNRDIICECEQIGIPLAEFAELSVSAMRGISDELGL</sequence>
<gene>
    <name evidence="1" type="ORF">S01H1_62061</name>
</gene>
<evidence type="ECO:0000313" key="1">
    <source>
        <dbReference type="EMBL" id="GAG39035.1"/>
    </source>
</evidence>
<protein>
    <recommendedName>
        <fullName evidence="2">HD domain-containing protein</fullName>
    </recommendedName>
</protein>
<feature type="non-terminal residue" evidence="1">
    <location>
        <position position="1"/>
    </location>
</feature>
<name>X0X7M7_9ZZZZ</name>
<dbReference type="PANTHER" id="PTHR38659:SF1">
    <property type="entry name" value="METAL DEPENDENT PHOSPHOHYDROLASE"/>
    <property type="match status" value="1"/>
</dbReference>
<reference evidence="1" key="1">
    <citation type="journal article" date="2014" name="Front. Microbiol.">
        <title>High frequency of phylogenetically diverse reductive dehalogenase-homologous genes in deep subseafloor sedimentary metagenomes.</title>
        <authorList>
            <person name="Kawai M."/>
            <person name="Futagami T."/>
            <person name="Toyoda A."/>
            <person name="Takaki Y."/>
            <person name="Nishi S."/>
            <person name="Hori S."/>
            <person name="Arai W."/>
            <person name="Tsubouchi T."/>
            <person name="Morono Y."/>
            <person name="Uchiyama I."/>
            <person name="Ito T."/>
            <person name="Fujiyama A."/>
            <person name="Inagaki F."/>
            <person name="Takami H."/>
        </authorList>
    </citation>
    <scope>NUCLEOTIDE SEQUENCE</scope>
    <source>
        <strain evidence="1">Expedition CK06-06</strain>
    </source>
</reference>